<dbReference type="Proteomes" id="UP000612329">
    <property type="component" value="Unassembled WGS sequence"/>
</dbReference>
<reference evidence="1" key="2">
    <citation type="submission" date="2020-09" db="EMBL/GenBank/DDBJ databases">
        <authorList>
            <person name="Sun Q."/>
            <person name="Ohkuma M."/>
        </authorList>
    </citation>
    <scope>NUCLEOTIDE SEQUENCE</scope>
    <source>
        <strain evidence="1">JCM 12862</strain>
    </source>
</reference>
<protein>
    <submittedName>
        <fullName evidence="1">Uncharacterized protein</fullName>
    </submittedName>
</protein>
<comment type="caution">
    <text evidence="1">The sequence shown here is derived from an EMBL/GenBank/DDBJ whole genome shotgun (WGS) entry which is preliminary data.</text>
</comment>
<reference evidence="1" key="1">
    <citation type="journal article" date="2014" name="Int. J. Syst. Evol. Microbiol.">
        <title>Complete genome sequence of Corynebacterium casei LMG S-19264T (=DSM 44701T), isolated from a smear-ripened cheese.</title>
        <authorList>
            <consortium name="US DOE Joint Genome Institute (JGI-PGF)"/>
            <person name="Walter F."/>
            <person name="Albersmeier A."/>
            <person name="Kalinowski J."/>
            <person name="Ruckert C."/>
        </authorList>
    </citation>
    <scope>NUCLEOTIDE SEQUENCE</scope>
    <source>
        <strain evidence="1">JCM 12862</strain>
    </source>
</reference>
<organism evidence="1 2">
    <name type="scientific">Yeosuana aromativorans</name>
    <dbReference type="NCBI Taxonomy" id="288019"/>
    <lineage>
        <taxon>Bacteria</taxon>
        <taxon>Pseudomonadati</taxon>
        <taxon>Bacteroidota</taxon>
        <taxon>Flavobacteriia</taxon>
        <taxon>Flavobacteriales</taxon>
        <taxon>Flavobacteriaceae</taxon>
        <taxon>Yeosuana</taxon>
    </lineage>
</organism>
<dbReference type="EMBL" id="BMNR01000005">
    <property type="protein sequence ID" value="GGK28337.1"/>
    <property type="molecule type" value="Genomic_DNA"/>
</dbReference>
<gene>
    <name evidence="1" type="ORF">GCM10007962_23260</name>
</gene>
<dbReference type="AlphaFoldDB" id="A0A8J3BK90"/>
<dbReference type="RefSeq" id="WP_188653272.1">
    <property type="nucleotide sequence ID" value="NZ_BMNR01000005.1"/>
</dbReference>
<sequence>MKAVSVATIKKELQHLPSEELTELCLRLSKFKKENKELLTYLLFESHDETGYIETVKQEVDEQFELININSYFYIKKSVRKILRSIKKFARYSLKKETEVELLLYFCQKLIHFKPSIKHNVTLTNIYERQILLIKKIVSTLHEDLQYDYKQMLDELND</sequence>
<name>A0A8J3BK90_9FLAO</name>
<keyword evidence="2" id="KW-1185">Reference proteome</keyword>
<accession>A0A8J3BK90</accession>
<evidence type="ECO:0000313" key="2">
    <source>
        <dbReference type="Proteomes" id="UP000612329"/>
    </source>
</evidence>
<proteinExistence type="predicted"/>
<evidence type="ECO:0000313" key="1">
    <source>
        <dbReference type="EMBL" id="GGK28337.1"/>
    </source>
</evidence>